<protein>
    <submittedName>
        <fullName evidence="1">Uncharacterized protein</fullName>
    </submittedName>
</protein>
<accession>A0A367PHC3</accession>
<comment type="caution">
    <text evidence="1">The sequence shown here is derived from an EMBL/GenBank/DDBJ whole genome shotgun (WGS) entry which is preliminary data.</text>
</comment>
<organism evidence="1 2">
    <name type="scientific">Cupriavidus necator</name>
    <name type="common">Alcaligenes eutrophus</name>
    <name type="synonym">Ralstonia eutropha</name>
    <dbReference type="NCBI Taxonomy" id="106590"/>
    <lineage>
        <taxon>Bacteria</taxon>
        <taxon>Pseudomonadati</taxon>
        <taxon>Pseudomonadota</taxon>
        <taxon>Betaproteobacteria</taxon>
        <taxon>Burkholderiales</taxon>
        <taxon>Burkholderiaceae</taxon>
        <taxon>Cupriavidus</taxon>
    </lineage>
</organism>
<dbReference type="AlphaFoldDB" id="A0A367PHC3"/>
<dbReference type="EMBL" id="QDHA01000040">
    <property type="protein sequence ID" value="RCJ07268.1"/>
    <property type="molecule type" value="Genomic_DNA"/>
</dbReference>
<dbReference type="Proteomes" id="UP000253501">
    <property type="component" value="Unassembled WGS sequence"/>
</dbReference>
<evidence type="ECO:0000313" key="1">
    <source>
        <dbReference type="EMBL" id="RCJ07268.1"/>
    </source>
</evidence>
<reference evidence="1 2" key="1">
    <citation type="submission" date="2018-04" db="EMBL/GenBank/DDBJ databases">
        <title>Cupriavidus necator CR12 genome sequencing and assembly.</title>
        <authorList>
            <person name="Ben Fekih I."/>
            <person name="Mazhar H.S."/>
            <person name="Bello S.K."/>
            <person name="Rensing C."/>
        </authorList>
    </citation>
    <scope>NUCLEOTIDE SEQUENCE [LARGE SCALE GENOMIC DNA]</scope>
    <source>
        <strain evidence="1 2">CR12</strain>
    </source>
</reference>
<gene>
    <name evidence="1" type="ORF">DDK22_17550</name>
</gene>
<evidence type="ECO:0000313" key="2">
    <source>
        <dbReference type="Proteomes" id="UP000253501"/>
    </source>
</evidence>
<sequence length="122" mass="13502">MDRAQAFRPATSVDERPCVTLSPWRVYETDGGERYFVGHCAETRAGRVSSTIVSYDAQTRTGVTCSGRRYVLSRHPGFDLTAEYLWTLWSFRSGIGKARDVSERYLGPVDGLTSSNGCEPAA</sequence>
<name>A0A367PHC3_CUPNE</name>
<proteinExistence type="predicted"/>